<feature type="domain" description="PDZ" evidence="10">
    <location>
        <begin position="222"/>
        <end position="308"/>
    </location>
</feature>
<sequence>MPHKWENDRKKSSTTSSLKMDRKSDAGNRKSRKFRSISRSLILCNAKNSDDGSSPDEKCPDPFEISTSWGQEDFDCCPRTQLPCTPETEDSPPDPPRVITNMIQSKAAANENCNNMRRKLLIKERPIQNGFLHSKAVCQRTRSNSTSVNPYWIGEMDCAAPGRAVPFRDRQPHTLHASRKSLSQQLDCSGGKAPAISRPSRSLSTAQLVHTSCGSQASVISNIVLMKGQGKGLGFSIVGGKDSIYGPIGIYVKTIFPGGAAAADGRLQEGDEILELNGESMHGLTHYDALQKFKAKKGLLTLTVRTSFSTPHSASSCLSPHLCQSLNSSTCITKENSSFSSESATFSLNATKPNDRVIMEVTLNKEPGVGLGIGLCSIPYFQCISGIFIHTLSPGSVAHMDGRLR</sequence>
<dbReference type="GO" id="GO:0050930">
    <property type="term" value="P:induction of positive chemotaxis"/>
    <property type="evidence" value="ECO:0007669"/>
    <property type="project" value="InterPro"/>
</dbReference>
<feature type="domain" description="PDZ" evidence="10">
    <location>
        <begin position="360"/>
        <end position="405"/>
    </location>
</feature>
<name>A0A8C4U5E6_FALTI</name>
<evidence type="ECO:0000256" key="9">
    <source>
        <dbReference type="SAM" id="MobiDB-lite"/>
    </source>
</evidence>
<dbReference type="GO" id="GO:0005576">
    <property type="term" value="C:extracellular region"/>
    <property type="evidence" value="ECO:0007669"/>
    <property type="project" value="UniProtKB-SubCell"/>
</dbReference>
<dbReference type="GO" id="GO:0030595">
    <property type="term" value="P:leukocyte chemotaxis"/>
    <property type="evidence" value="ECO:0007669"/>
    <property type="project" value="TreeGrafter"/>
</dbReference>
<dbReference type="CDD" id="cd06759">
    <property type="entry name" value="PDZ3_PDZD2-PDZ1_hPro-IL-16-like"/>
    <property type="match status" value="1"/>
</dbReference>
<evidence type="ECO:0000256" key="1">
    <source>
        <dbReference type="ARBA" id="ARBA00004123"/>
    </source>
</evidence>
<dbReference type="Gene3D" id="2.30.42.10">
    <property type="match status" value="2"/>
</dbReference>
<evidence type="ECO:0000256" key="8">
    <source>
        <dbReference type="ARBA" id="ARBA00023242"/>
    </source>
</evidence>
<feature type="compositionally biased region" description="Basic and acidic residues" evidence="9">
    <location>
        <begin position="19"/>
        <end position="28"/>
    </location>
</feature>
<dbReference type="Ensembl" id="ENSFTIT00000008654.1">
    <property type="protein sequence ID" value="ENSFTIP00000008281.1"/>
    <property type="gene ID" value="ENSFTIG00000005592.1"/>
</dbReference>
<evidence type="ECO:0000313" key="12">
    <source>
        <dbReference type="Proteomes" id="UP000694562"/>
    </source>
</evidence>
<dbReference type="Proteomes" id="UP000694562">
    <property type="component" value="Unplaced"/>
</dbReference>
<evidence type="ECO:0000259" key="10">
    <source>
        <dbReference type="PROSITE" id="PS50106"/>
    </source>
</evidence>
<dbReference type="AlphaFoldDB" id="A0A8C4U5E6"/>
<dbReference type="FunFam" id="2.30.42.10:FF:000102">
    <property type="entry name" value="Putative pro-interleukin-16"/>
    <property type="match status" value="1"/>
</dbReference>
<evidence type="ECO:0000256" key="6">
    <source>
        <dbReference type="ARBA" id="ARBA00022553"/>
    </source>
</evidence>
<keyword evidence="7" id="KW-0677">Repeat</keyword>
<keyword evidence="12" id="KW-1185">Reference proteome</keyword>
<reference evidence="11" key="2">
    <citation type="submission" date="2025-09" db="UniProtKB">
        <authorList>
            <consortium name="Ensembl"/>
        </authorList>
    </citation>
    <scope>IDENTIFICATION</scope>
</reference>
<dbReference type="InterPro" id="IPR001478">
    <property type="entry name" value="PDZ"/>
</dbReference>
<keyword evidence="4" id="KW-0963">Cytoplasm</keyword>
<keyword evidence="6" id="KW-0597">Phosphoprotein</keyword>
<evidence type="ECO:0000256" key="3">
    <source>
        <dbReference type="ARBA" id="ARBA00004613"/>
    </source>
</evidence>
<dbReference type="PROSITE" id="PS50106">
    <property type="entry name" value="PDZ"/>
    <property type="match status" value="2"/>
</dbReference>
<evidence type="ECO:0000256" key="2">
    <source>
        <dbReference type="ARBA" id="ARBA00004496"/>
    </source>
</evidence>
<accession>A0A8C4U5E6</accession>
<dbReference type="SUPFAM" id="SSF50156">
    <property type="entry name" value="PDZ domain-like"/>
    <property type="match status" value="2"/>
</dbReference>
<evidence type="ECO:0000256" key="5">
    <source>
        <dbReference type="ARBA" id="ARBA00022525"/>
    </source>
</evidence>
<proteinExistence type="predicted"/>
<dbReference type="GO" id="GO:0005125">
    <property type="term" value="F:cytokine activity"/>
    <property type="evidence" value="ECO:0007669"/>
    <property type="project" value="InterPro"/>
</dbReference>
<dbReference type="Pfam" id="PF00595">
    <property type="entry name" value="PDZ"/>
    <property type="match status" value="1"/>
</dbReference>
<dbReference type="GO" id="GO:0042609">
    <property type="term" value="F:CD4 receptor binding"/>
    <property type="evidence" value="ECO:0007669"/>
    <property type="project" value="TreeGrafter"/>
</dbReference>
<feature type="compositionally biased region" description="Basic and acidic residues" evidence="9">
    <location>
        <begin position="1"/>
        <end position="11"/>
    </location>
</feature>
<protein>
    <recommendedName>
        <fullName evidence="10">PDZ domain-containing protein</fullName>
    </recommendedName>
</protein>
<comment type="subcellular location">
    <subcellularLocation>
        <location evidence="2">Cytoplasm</location>
    </subcellularLocation>
    <subcellularLocation>
        <location evidence="1">Nucleus</location>
    </subcellularLocation>
    <subcellularLocation>
        <location evidence="3">Secreted</location>
    </subcellularLocation>
</comment>
<feature type="region of interest" description="Disordered" evidence="9">
    <location>
        <begin position="173"/>
        <end position="199"/>
    </location>
</feature>
<dbReference type="GO" id="GO:0005737">
    <property type="term" value="C:cytoplasm"/>
    <property type="evidence" value="ECO:0007669"/>
    <property type="project" value="UniProtKB-SubCell"/>
</dbReference>
<dbReference type="PANTHER" id="PTHR48484">
    <property type="entry name" value="PRO-INTERLEUKIN-16"/>
    <property type="match status" value="1"/>
</dbReference>
<evidence type="ECO:0000256" key="4">
    <source>
        <dbReference type="ARBA" id="ARBA00022490"/>
    </source>
</evidence>
<dbReference type="FunFam" id="2.30.42.10:FF:000127">
    <property type="entry name" value="Pro-interleukin-16"/>
    <property type="match status" value="1"/>
</dbReference>
<evidence type="ECO:0000313" key="11">
    <source>
        <dbReference type="Ensembl" id="ENSFTIP00000008281.1"/>
    </source>
</evidence>
<feature type="region of interest" description="Disordered" evidence="9">
    <location>
        <begin position="1"/>
        <end position="34"/>
    </location>
</feature>
<organism evidence="11 12">
    <name type="scientific">Falco tinnunculus</name>
    <name type="common">Common kestrel</name>
    <dbReference type="NCBI Taxonomy" id="100819"/>
    <lineage>
        <taxon>Eukaryota</taxon>
        <taxon>Metazoa</taxon>
        <taxon>Chordata</taxon>
        <taxon>Craniata</taxon>
        <taxon>Vertebrata</taxon>
        <taxon>Euteleostomi</taxon>
        <taxon>Archelosauria</taxon>
        <taxon>Archosauria</taxon>
        <taxon>Dinosauria</taxon>
        <taxon>Saurischia</taxon>
        <taxon>Theropoda</taxon>
        <taxon>Coelurosauria</taxon>
        <taxon>Aves</taxon>
        <taxon>Neognathae</taxon>
        <taxon>Neoaves</taxon>
        <taxon>Telluraves</taxon>
        <taxon>Australaves</taxon>
        <taxon>Falconiformes</taxon>
        <taxon>Falconidae</taxon>
        <taxon>Falco</taxon>
    </lineage>
</organism>
<keyword evidence="5" id="KW-0964">Secreted</keyword>
<reference evidence="11" key="1">
    <citation type="submission" date="2025-08" db="UniProtKB">
        <authorList>
            <consortium name="Ensembl"/>
        </authorList>
    </citation>
    <scope>IDENTIFICATION</scope>
</reference>
<dbReference type="PANTHER" id="PTHR48484:SF2">
    <property type="entry name" value="PRO-INTERLEUKIN-16"/>
    <property type="match status" value="1"/>
</dbReference>
<dbReference type="InterPro" id="IPR036034">
    <property type="entry name" value="PDZ_sf"/>
</dbReference>
<dbReference type="SMART" id="SM00228">
    <property type="entry name" value="PDZ"/>
    <property type="match status" value="1"/>
</dbReference>
<keyword evidence="8" id="KW-0539">Nucleus</keyword>
<evidence type="ECO:0000256" key="7">
    <source>
        <dbReference type="ARBA" id="ARBA00022737"/>
    </source>
</evidence>
<dbReference type="InterPro" id="IPR055287">
    <property type="entry name" value="IL-16-like"/>
</dbReference>
<dbReference type="GO" id="GO:0005634">
    <property type="term" value="C:nucleus"/>
    <property type="evidence" value="ECO:0007669"/>
    <property type="project" value="UniProtKB-SubCell"/>
</dbReference>